<dbReference type="EMBL" id="CAJB01000001">
    <property type="protein sequence ID" value="CCH75938.1"/>
    <property type="molecule type" value="Genomic_DNA"/>
</dbReference>
<reference evidence="3 4" key="1">
    <citation type="journal article" date="2013" name="ISME J.">
        <title>A metabolic model for members of the genus Tetrasphaera involved in enhanced biological phosphorus removal.</title>
        <authorList>
            <person name="Kristiansen R."/>
            <person name="Nguyen H.T.T."/>
            <person name="Saunders A.M."/>
            <person name="Nielsen J.L."/>
            <person name="Wimmer R."/>
            <person name="Le V.Q."/>
            <person name="McIlroy S.J."/>
            <person name="Petrovski S."/>
            <person name="Seviour R.J."/>
            <person name="Calteau A."/>
            <person name="Nielsen K.L."/>
            <person name="Nielsen P.H."/>
        </authorList>
    </citation>
    <scope>NUCLEOTIDE SEQUENCE [LARGE SCALE GENOMIC DNA]</scope>
    <source>
        <strain evidence="3 4">T1-X7</strain>
    </source>
</reference>
<dbReference type="InterPro" id="IPR046675">
    <property type="entry name" value="DUF6545"/>
</dbReference>
<keyword evidence="1" id="KW-1133">Transmembrane helix</keyword>
<proteinExistence type="predicted"/>
<comment type="caution">
    <text evidence="3">The sequence shown here is derived from an EMBL/GenBank/DDBJ whole genome shotgun (WGS) entry which is preliminary data.</text>
</comment>
<keyword evidence="1" id="KW-0472">Membrane</keyword>
<dbReference type="RefSeq" id="WP_048549554.1">
    <property type="nucleotide sequence ID" value="NZ_HF570958.1"/>
</dbReference>
<dbReference type="Pfam" id="PF20182">
    <property type="entry name" value="DUF6545"/>
    <property type="match status" value="1"/>
</dbReference>
<dbReference type="AlphaFoldDB" id="A0A077LSL4"/>
<organism evidence="3 4">
    <name type="scientific">Nostocoides japonicum T1-X7</name>
    <dbReference type="NCBI Taxonomy" id="1194083"/>
    <lineage>
        <taxon>Bacteria</taxon>
        <taxon>Bacillati</taxon>
        <taxon>Actinomycetota</taxon>
        <taxon>Actinomycetes</taxon>
        <taxon>Micrococcales</taxon>
        <taxon>Intrasporangiaceae</taxon>
        <taxon>Nostocoides</taxon>
    </lineage>
</organism>
<keyword evidence="4" id="KW-1185">Reference proteome</keyword>
<gene>
    <name evidence="3" type="ORF">BN12_10085</name>
</gene>
<name>A0A077LSL4_9MICO</name>
<evidence type="ECO:0000313" key="4">
    <source>
        <dbReference type="Proteomes" id="UP000035721"/>
    </source>
</evidence>
<evidence type="ECO:0000259" key="2">
    <source>
        <dbReference type="Pfam" id="PF20182"/>
    </source>
</evidence>
<feature type="transmembrane region" description="Helical" evidence="1">
    <location>
        <begin position="216"/>
        <end position="238"/>
    </location>
</feature>
<dbReference type="Proteomes" id="UP000035721">
    <property type="component" value="Unassembled WGS sequence"/>
</dbReference>
<protein>
    <recommendedName>
        <fullName evidence="2">DUF6545 domain-containing protein</fullName>
    </recommendedName>
</protein>
<feature type="transmembrane region" description="Helical" evidence="1">
    <location>
        <begin position="96"/>
        <end position="116"/>
    </location>
</feature>
<keyword evidence="1" id="KW-0812">Transmembrane</keyword>
<feature type="transmembrane region" description="Helical" evidence="1">
    <location>
        <begin position="66"/>
        <end position="84"/>
    </location>
</feature>
<feature type="transmembrane region" description="Helical" evidence="1">
    <location>
        <begin position="173"/>
        <end position="196"/>
    </location>
</feature>
<sequence>MTAPEVLTVLALWSAAAYRTYLARARPAAWRTALALGVWALAIATTGHFNRARLDEWLGLPNATNLGSRLALCVAVASAQLYLLETRQPDATVARRRAICAGAAVTGLVSVVAWVVAPIHAVEFPDLADAPRHPATLVYAVTIYLYLAWFQIDLARYARRSFRAARDSDPPAAAAIALIGASAWAGCAVLLTWTAHSTTTQVLDRPTPLLDRLATVMFPIPLTLFAIGLLALPVTPAISHRLAARRLTLRLNPLWQAILNQHPHVHLPLGQDRVRQILDPRLSAQRRLIEISDGLEEHHVESPGTMHELARAIASPPVPGGHLTAKDALAQLNASPWPEPLISLSDELVATRQQRGEADAAQLG</sequence>
<feature type="domain" description="DUF6545" evidence="2">
    <location>
        <begin position="243"/>
        <end position="297"/>
    </location>
</feature>
<accession>A0A077LSL4</accession>
<evidence type="ECO:0000313" key="3">
    <source>
        <dbReference type="EMBL" id="CCH75938.1"/>
    </source>
</evidence>
<dbReference type="STRING" id="1194083.BN12_10085"/>
<feature type="transmembrane region" description="Helical" evidence="1">
    <location>
        <begin position="136"/>
        <end position="152"/>
    </location>
</feature>
<evidence type="ECO:0000256" key="1">
    <source>
        <dbReference type="SAM" id="Phobius"/>
    </source>
</evidence>
<dbReference type="OrthoDB" id="9824871at2"/>